<name>A0A9Q1HBJ7_HOLLE</name>
<dbReference type="PRINTS" id="PR00700">
    <property type="entry name" value="PRTYPHPHTASE"/>
</dbReference>
<evidence type="ECO:0000259" key="12">
    <source>
        <dbReference type="PROSITE" id="PS50055"/>
    </source>
</evidence>
<keyword evidence="5" id="KW-0904">Protein phosphatase</keyword>
<protein>
    <recommendedName>
        <fullName evidence="2">protein-tyrosine-phosphatase</fullName>
        <ecNumber evidence="2">3.1.3.48</ecNumber>
    </recommendedName>
</protein>
<dbReference type="SUPFAM" id="SSF52799">
    <property type="entry name" value="(Phosphotyrosine protein) phosphatases II"/>
    <property type="match status" value="2"/>
</dbReference>
<keyword evidence="8" id="KW-1015">Disulfide bond</keyword>
<dbReference type="FunFam" id="3.90.190.10:FF:000102">
    <property type="entry name" value="Receptor-type tyrosine-protein phosphatase"/>
    <property type="match status" value="2"/>
</dbReference>
<evidence type="ECO:0000256" key="10">
    <source>
        <dbReference type="SAM" id="SignalP"/>
    </source>
</evidence>
<dbReference type="SMART" id="SM00060">
    <property type="entry name" value="FN3"/>
    <property type="match status" value="2"/>
</dbReference>
<feature type="domain" description="Tyrosine specific protein phosphatases" evidence="13">
    <location>
        <begin position="1410"/>
        <end position="1488"/>
    </location>
</feature>
<keyword evidence="16" id="KW-1185">Reference proteome</keyword>
<dbReference type="EC" id="3.1.3.48" evidence="2"/>
<feature type="domain" description="EGF-like" evidence="11">
    <location>
        <begin position="267"/>
        <end position="294"/>
    </location>
</feature>
<dbReference type="Proteomes" id="UP001152320">
    <property type="component" value="Chromosome 6"/>
</dbReference>
<comment type="subcellular location">
    <subcellularLocation>
        <location evidence="1">Membrane</location>
        <topology evidence="1">Single-pass membrane protein</topology>
    </subcellularLocation>
</comment>
<sequence length="1501" mass="169021">MVGFHWTQIRVLLSYAVLVVSCSQGIYTGRMQNNCKRKEKIKMTVVSFKPRMSESSSLPLPHYQCFLGAEDGDAEVTSSRPFKTRNKYEAPPHTAIFITDKNRPANTAVYNVSLDVTNNNAFGVFTCDASKEDRQNTTIMTIFLQSDGYIFPSDQQFTKTVNKGDEGVVIDMTITSDTSVPLDNGRKDIRWRVNGSGTVYHDYLNANAYQGEDYEILKSHPITVGDEGVYESHIFRNRNGRHGLQKLIVRSCEAGKWGPPGCNGVCDNCYNGGVCDDETGRCICSPGFMGPNCLTECGANTFGYNCEFKCDYAGTDDCAGRLFCLLDPYGCTCSTGYKSLNCTSTCERGKFGAGCLQECHCDDDRCDRFTGKCESGRCQNGWSGTNCQIPDKCPSGYFDNVCTGKCFCLNGSSCDKETGACSNGECDSGSVQASGSARCQECPNGYYGKSCLEECHCESEACDKATGECIGCCHRQWIETNNHACQRGKCFTTGIHNSSFKKVNPGLATVVACVSNDDRVVLSREIELLDDQGVNHIHTSFLQSKDGIPLFNTSFLVSNVSSTNTFYCQLWSRDSSTLLAWLNTTFSPNELPVLITAPSSPGKSMNSVTIIWRPWEEGIDVGDPPVVGYVVYYREMGAKDWFNGSFNKPMEITVTDLDEDTIYQFSVAVVRSGKDGKGPMGPVTTVKTLCRLPEAPTHVESSLTDDGKVKVSWQIPLNIKCSTGVTSFTIYAHGEGIPEEVIVVGYSGEQMSSNLLIEGLEPGVRYEFQVSLTTDQESAYSNKSGVLLIPMPSARSTIIYIVVSIVIVFLLATTILIVVLRCRRRKKFTPPCDKMIATYNKETVIFQKKGADYENSCHQSSEHSNLVKVPKILEDGNTLHVSNEATHTVGEDNATPMLVREGDHTAFLEEGRQSDILNDKKVDGHKEDQSRKTEDIYGNIPTAISVSTLAEYYSKNKNNIMEEFHLLKKGQQYPWIVSTRPENKKKNRYKNLYTYDHSRVIIGNLSDDKNSDYFNASYILDHHGKQSFIASQAPKANSVNDFWNMIWSEEVTTVVMLTNLIENGKDRCTKYWPNDEGCSQVFGTIVVFWTSTTIFADFIVRKLQVSQGDALREVYQVHFTAWPDMDVPSERTPLMDCIQHTKKIHKHSHSPILTHCSAGVGRTGTFISIYCLMEVIKNEENINVFKFVNEARKSRINFVLKENQYLFIYKCLVDYLLTRHTVKSHADILTTDFNMVFERKNLSDEFELLTHFDHHQNSKFGIGEDRCLKNRFRDIEPNDSGRVFLMSEKRTSFSNYINATLFRSVTKNDAYISTQSPLPNTTGDFWRLIYEWKCPLIIMLNELDIKDETCVQYWPDEGTTEFGNISVSFRDGSKCSSYFMREFQVFHAEHGDTRKVHQLQLLSWPEGDDFSPLQMIRNYVHELLGYINHEEGPVVIHCINGVSRSCIFIALECALEQMQISQTVDVFTIVRQMRHRNSFAIRDEEEYVFIYQALQHILQAV</sequence>
<feature type="domain" description="Tyrosine-protein phosphatase" evidence="12">
    <location>
        <begin position="1242"/>
        <end position="1497"/>
    </location>
</feature>
<organism evidence="15 16">
    <name type="scientific">Holothuria leucospilota</name>
    <name type="common">Black long sea cucumber</name>
    <name type="synonym">Mertensiothuria leucospilota</name>
    <dbReference type="NCBI Taxonomy" id="206669"/>
    <lineage>
        <taxon>Eukaryota</taxon>
        <taxon>Metazoa</taxon>
        <taxon>Echinodermata</taxon>
        <taxon>Eleutherozoa</taxon>
        <taxon>Echinozoa</taxon>
        <taxon>Holothuroidea</taxon>
        <taxon>Aspidochirotacea</taxon>
        <taxon>Aspidochirotida</taxon>
        <taxon>Holothuriidae</taxon>
        <taxon>Holothuria</taxon>
    </lineage>
</organism>
<evidence type="ECO:0000256" key="6">
    <source>
        <dbReference type="ARBA" id="ARBA00023136"/>
    </source>
</evidence>
<evidence type="ECO:0000313" key="16">
    <source>
        <dbReference type="Proteomes" id="UP001152320"/>
    </source>
</evidence>
<evidence type="ECO:0000313" key="15">
    <source>
        <dbReference type="EMBL" id="KAJ8040049.1"/>
    </source>
</evidence>
<dbReference type="Pfam" id="PF00102">
    <property type="entry name" value="Y_phosphatase"/>
    <property type="match status" value="2"/>
</dbReference>
<keyword evidence="15" id="KW-0675">Receptor</keyword>
<evidence type="ECO:0000256" key="8">
    <source>
        <dbReference type="PROSITE-ProRule" id="PRU00076"/>
    </source>
</evidence>
<dbReference type="SMART" id="SM00404">
    <property type="entry name" value="PTPc_motif"/>
    <property type="match status" value="2"/>
</dbReference>
<dbReference type="InterPro" id="IPR036116">
    <property type="entry name" value="FN3_sf"/>
</dbReference>
<feature type="domain" description="Fibronectin type-III" evidence="14">
    <location>
        <begin position="695"/>
        <end position="794"/>
    </location>
</feature>
<dbReference type="SMART" id="SM00194">
    <property type="entry name" value="PTPc"/>
    <property type="match status" value="2"/>
</dbReference>
<dbReference type="InterPro" id="IPR000387">
    <property type="entry name" value="Tyr_Pase_dom"/>
</dbReference>
<dbReference type="InterPro" id="IPR000242">
    <property type="entry name" value="PTP_cat"/>
</dbReference>
<dbReference type="Gene3D" id="2.170.300.10">
    <property type="entry name" value="Tie2 ligand-binding domain superfamily"/>
    <property type="match status" value="1"/>
</dbReference>
<feature type="disulfide bond" evidence="8">
    <location>
        <begin position="284"/>
        <end position="293"/>
    </location>
</feature>
<dbReference type="InterPro" id="IPR002049">
    <property type="entry name" value="LE_dom"/>
</dbReference>
<dbReference type="CDD" id="cd00047">
    <property type="entry name" value="PTPc"/>
    <property type="match status" value="2"/>
</dbReference>
<evidence type="ECO:0000259" key="14">
    <source>
        <dbReference type="PROSITE" id="PS50853"/>
    </source>
</evidence>
<dbReference type="InterPro" id="IPR029021">
    <property type="entry name" value="Prot-tyrosine_phosphatase-like"/>
</dbReference>
<feature type="domain" description="Fibronectin type-III" evidence="14">
    <location>
        <begin position="594"/>
        <end position="691"/>
    </location>
</feature>
<dbReference type="PROSITE" id="PS00022">
    <property type="entry name" value="EGF_1"/>
    <property type="match status" value="1"/>
</dbReference>
<dbReference type="InterPro" id="IPR013783">
    <property type="entry name" value="Ig-like_fold"/>
</dbReference>
<evidence type="ECO:0000256" key="7">
    <source>
        <dbReference type="ARBA" id="ARBA00051722"/>
    </source>
</evidence>
<feature type="domain" description="Tyrosine specific protein phosphatases" evidence="13">
    <location>
        <begin position="1132"/>
        <end position="1206"/>
    </location>
</feature>
<evidence type="ECO:0000256" key="4">
    <source>
        <dbReference type="ARBA" id="ARBA00022801"/>
    </source>
</evidence>
<evidence type="ECO:0000256" key="2">
    <source>
        <dbReference type="ARBA" id="ARBA00013064"/>
    </source>
</evidence>
<evidence type="ECO:0000256" key="5">
    <source>
        <dbReference type="ARBA" id="ARBA00022912"/>
    </source>
</evidence>
<keyword evidence="6 9" id="KW-0472">Membrane</keyword>
<dbReference type="CDD" id="cd00063">
    <property type="entry name" value="FN3"/>
    <property type="match status" value="2"/>
</dbReference>
<dbReference type="GO" id="GO:0004725">
    <property type="term" value="F:protein tyrosine phosphatase activity"/>
    <property type="evidence" value="ECO:0007669"/>
    <property type="project" value="UniProtKB-EC"/>
</dbReference>
<dbReference type="PANTHER" id="PTHR19134">
    <property type="entry name" value="RECEPTOR-TYPE TYROSINE-PROTEIN PHOSPHATASE"/>
    <property type="match status" value="1"/>
</dbReference>
<dbReference type="PROSITE" id="PS50853">
    <property type="entry name" value="FN3"/>
    <property type="match status" value="2"/>
</dbReference>
<proteinExistence type="predicted"/>
<reference evidence="15" key="1">
    <citation type="submission" date="2021-10" db="EMBL/GenBank/DDBJ databases">
        <title>Tropical sea cucumber genome reveals ecological adaptation and Cuvierian tubules defense mechanism.</title>
        <authorList>
            <person name="Chen T."/>
        </authorList>
    </citation>
    <scope>NUCLEOTIDE SEQUENCE</scope>
    <source>
        <strain evidence="15">Nanhai2018</strain>
        <tissue evidence="15">Muscle</tissue>
    </source>
</reference>
<dbReference type="SUPFAM" id="SSF49265">
    <property type="entry name" value="Fibronectin type III"/>
    <property type="match status" value="1"/>
</dbReference>
<evidence type="ECO:0000256" key="3">
    <source>
        <dbReference type="ARBA" id="ARBA00022729"/>
    </source>
</evidence>
<dbReference type="PANTHER" id="PTHR19134:SF560">
    <property type="entry name" value="PROTEIN-TYROSINE-PHOSPHATASE"/>
    <property type="match status" value="1"/>
</dbReference>
<dbReference type="InterPro" id="IPR000742">
    <property type="entry name" value="EGF"/>
</dbReference>
<keyword evidence="8" id="KW-0245">EGF-like domain</keyword>
<evidence type="ECO:0000256" key="9">
    <source>
        <dbReference type="SAM" id="Phobius"/>
    </source>
</evidence>
<dbReference type="SMART" id="SM00181">
    <property type="entry name" value="EGF"/>
    <property type="match status" value="4"/>
</dbReference>
<evidence type="ECO:0000256" key="1">
    <source>
        <dbReference type="ARBA" id="ARBA00004167"/>
    </source>
</evidence>
<dbReference type="InterPro" id="IPR003595">
    <property type="entry name" value="Tyr_Pase_cat"/>
</dbReference>
<accession>A0A9Q1HBJ7</accession>
<dbReference type="Gene3D" id="2.60.40.10">
    <property type="entry name" value="Immunoglobulins"/>
    <property type="match status" value="3"/>
</dbReference>
<dbReference type="FunFam" id="2.170.300.10:FF:000003">
    <property type="entry name" value="tyrosine-protein kinase receptor Tie-1 isoform X1"/>
    <property type="match status" value="1"/>
</dbReference>
<dbReference type="PROSITE" id="PS50056">
    <property type="entry name" value="TYR_PHOSPHATASE_2"/>
    <property type="match status" value="2"/>
</dbReference>
<dbReference type="Gene3D" id="3.90.190.10">
    <property type="entry name" value="Protein tyrosine phosphatase superfamily"/>
    <property type="match status" value="2"/>
</dbReference>
<comment type="caution">
    <text evidence="15">The sequence shown here is derived from an EMBL/GenBank/DDBJ whole genome shotgun (WGS) entry which is preliminary data.</text>
</comment>
<dbReference type="PROSITE" id="PS50055">
    <property type="entry name" value="TYR_PHOSPHATASE_PTP"/>
    <property type="match status" value="2"/>
</dbReference>
<dbReference type="InterPro" id="IPR050348">
    <property type="entry name" value="Protein-Tyr_Phosphatase"/>
</dbReference>
<comment type="catalytic activity">
    <reaction evidence="7">
        <text>O-phospho-L-tyrosyl-[protein] + H2O = L-tyrosyl-[protein] + phosphate</text>
        <dbReference type="Rhea" id="RHEA:10684"/>
        <dbReference type="Rhea" id="RHEA-COMP:10136"/>
        <dbReference type="Rhea" id="RHEA-COMP:20101"/>
        <dbReference type="ChEBI" id="CHEBI:15377"/>
        <dbReference type="ChEBI" id="CHEBI:43474"/>
        <dbReference type="ChEBI" id="CHEBI:46858"/>
        <dbReference type="ChEBI" id="CHEBI:61978"/>
        <dbReference type="EC" id="3.1.3.48"/>
    </reaction>
</comment>
<feature type="domain" description="Tyrosine-protein phosphatase" evidence="12">
    <location>
        <begin position="960"/>
        <end position="1215"/>
    </location>
</feature>
<dbReference type="GO" id="GO:0016020">
    <property type="term" value="C:membrane"/>
    <property type="evidence" value="ECO:0007669"/>
    <property type="project" value="UniProtKB-SubCell"/>
</dbReference>
<dbReference type="InterPro" id="IPR003961">
    <property type="entry name" value="FN3_dom"/>
</dbReference>
<evidence type="ECO:0000259" key="13">
    <source>
        <dbReference type="PROSITE" id="PS50056"/>
    </source>
</evidence>
<dbReference type="CDD" id="cd00055">
    <property type="entry name" value="EGF_Lam"/>
    <property type="match status" value="2"/>
</dbReference>
<comment type="caution">
    <text evidence="8">Lacks conserved residue(s) required for the propagation of feature annotation.</text>
</comment>
<keyword evidence="9" id="KW-1133">Transmembrane helix</keyword>
<evidence type="ECO:0000259" key="11">
    <source>
        <dbReference type="PROSITE" id="PS50026"/>
    </source>
</evidence>
<gene>
    <name evidence="15" type="ORF">HOLleu_14238</name>
</gene>
<dbReference type="OrthoDB" id="10252017at2759"/>
<feature type="signal peptide" evidence="10">
    <location>
        <begin position="1"/>
        <end position="22"/>
    </location>
</feature>
<keyword evidence="9" id="KW-0812">Transmembrane</keyword>
<dbReference type="EMBL" id="JAIZAY010000006">
    <property type="protein sequence ID" value="KAJ8040049.1"/>
    <property type="molecule type" value="Genomic_DNA"/>
</dbReference>
<dbReference type="PROSITE" id="PS50026">
    <property type="entry name" value="EGF_3"/>
    <property type="match status" value="1"/>
</dbReference>
<keyword evidence="4" id="KW-0378">Hydrolase</keyword>
<keyword evidence="3 10" id="KW-0732">Signal</keyword>
<feature type="chain" id="PRO_5040193234" description="protein-tyrosine-phosphatase" evidence="10">
    <location>
        <begin position="23"/>
        <end position="1501"/>
    </location>
</feature>
<feature type="transmembrane region" description="Helical" evidence="9">
    <location>
        <begin position="798"/>
        <end position="820"/>
    </location>
</feature>